<gene>
    <name evidence="6" type="ORF">BACT_0302</name>
</gene>
<dbReference type="Gene3D" id="1.10.10.10">
    <property type="entry name" value="Winged helix-like DNA-binding domain superfamily/Winged helix DNA-binding domain"/>
    <property type="match status" value="1"/>
</dbReference>
<feature type="domain" description="HTH lysR-type" evidence="5">
    <location>
        <begin position="1"/>
        <end position="58"/>
    </location>
</feature>
<evidence type="ECO:0000256" key="2">
    <source>
        <dbReference type="ARBA" id="ARBA00023015"/>
    </source>
</evidence>
<dbReference type="GO" id="GO:0032993">
    <property type="term" value="C:protein-DNA complex"/>
    <property type="evidence" value="ECO:0007669"/>
    <property type="project" value="TreeGrafter"/>
</dbReference>
<dbReference type="Pfam" id="PF00126">
    <property type="entry name" value="HTH_1"/>
    <property type="match status" value="1"/>
</dbReference>
<organism evidence="6 7">
    <name type="scientific">Bifidobacterium actinocoloniiforme DSM 22766</name>
    <dbReference type="NCBI Taxonomy" id="1437605"/>
    <lineage>
        <taxon>Bacteria</taxon>
        <taxon>Bacillati</taxon>
        <taxon>Actinomycetota</taxon>
        <taxon>Actinomycetes</taxon>
        <taxon>Bifidobacteriales</taxon>
        <taxon>Bifidobacteriaceae</taxon>
        <taxon>Bifidobacterium</taxon>
    </lineage>
</organism>
<evidence type="ECO:0000256" key="1">
    <source>
        <dbReference type="ARBA" id="ARBA00009437"/>
    </source>
</evidence>
<dbReference type="GO" id="GO:0003700">
    <property type="term" value="F:DNA-binding transcription factor activity"/>
    <property type="evidence" value="ECO:0007669"/>
    <property type="project" value="InterPro"/>
</dbReference>
<keyword evidence="4" id="KW-0804">Transcription</keyword>
<dbReference type="PANTHER" id="PTHR30346">
    <property type="entry name" value="TRANSCRIPTIONAL DUAL REGULATOR HCAR-RELATED"/>
    <property type="match status" value="1"/>
</dbReference>
<evidence type="ECO:0000256" key="3">
    <source>
        <dbReference type="ARBA" id="ARBA00023125"/>
    </source>
</evidence>
<evidence type="ECO:0000313" key="7">
    <source>
        <dbReference type="Proteomes" id="UP000029015"/>
    </source>
</evidence>
<evidence type="ECO:0000256" key="4">
    <source>
        <dbReference type="ARBA" id="ARBA00023163"/>
    </source>
</evidence>
<dbReference type="RefSeq" id="WP_033504857.1">
    <property type="nucleotide sequence ID" value="NZ_CP011786.1"/>
</dbReference>
<dbReference type="FunFam" id="1.10.10.10:FF:000001">
    <property type="entry name" value="LysR family transcriptional regulator"/>
    <property type="match status" value="1"/>
</dbReference>
<accession>A0A086YVU6</accession>
<evidence type="ECO:0000259" key="5">
    <source>
        <dbReference type="PROSITE" id="PS50931"/>
    </source>
</evidence>
<evidence type="ECO:0000313" key="6">
    <source>
        <dbReference type="EMBL" id="KFI38396.1"/>
    </source>
</evidence>
<comment type="caution">
    <text evidence="6">The sequence shown here is derived from an EMBL/GenBank/DDBJ whole genome shotgun (WGS) entry which is preliminary data.</text>
</comment>
<sequence>MEIRQLEIFLTAAREENFSRAAEALFLPQSVVSEQIGRLERELGVKLFDRSHRAVRLTSEGRTAVDLASVVMRDVGRLRREVSSQGNPAASSPSP</sequence>
<dbReference type="PANTHER" id="PTHR30346:SF28">
    <property type="entry name" value="HTH-TYPE TRANSCRIPTIONAL REGULATOR CYNR"/>
    <property type="match status" value="1"/>
</dbReference>
<dbReference type="Proteomes" id="UP000029015">
    <property type="component" value="Unassembled WGS sequence"/>
</dbReference>
<protein>
    <submittedName>
        <fullName evidence="6">LysR family transcriptional regulator</fullName>
    </submittedName>
</protein>
<keyword evidence="2" id="KW-0805">Transcription regulation</keyword>
<dbReference type="InterPro" id="IPR036388">
    <property type="entry name" value="WH-like_DNA-bd_sf"/>
</dbReference>
<dbReference type="STRING" id="1437605.AB656_00125"/>
<dbReference type="PATRIC" id="fig|1437605.7.peg.25"/>
<dbReference type="SUPFAM" id="SSF46785">
    <property type="entry name" value="Winged helix' DNA-binding domain"/>
    <property type="match status" value="1"/>
</dbReference>
<proteinExistence type="inferred from homology"/>
<dbReference type="InterPro" id="IPR000847">
    <property type="entry name" value="LysR_HTH_N"/>
</dbReference>
<reference evidence="6 7" key="1">
    <citation type="submission" date="2014-03" db="EMBL/GenBank/DDBJ databases">
        <title>Genomics of Bifidobacteria.</title>
        <authorList>
            <person name="Ventura M."/>
            <person name="Milani C."/>
            <person name="Lugli G.A."/>
        </authorList>
    </citation>
    <scope>NUCLEOTIDE SEQUENCE [LARGE SCALE GENOMIC DNA]</scope>
    <source>
        <strain evidence="6 7">DSM 22766</strain>
    </source>
</reference>
<keyword evidence="3" id="KW-0238">DNA-binding</keyword>
<keyword evidence="7" id="KW-1185">Reference proteome</keyword>
<dbReference type="EMBL" id="JGYK01000004">
    <property type="protein sequence ID" value="KFI38396.1"/>
    <property type="molecule type" value="Genomic_DNA"/>
</dbReference>
<dbReference type="PRINTS" id="PR00039">
    <property type="entry name" value="HTHLYSR"/>
</dbReference>
<dbReference type="PROSITE" id="PS50931">
    <property type="entry name" value="HTH_LYSR"/>
    <property type="match status" value="1"/>
</dbReference>
<dbReference type="GO" id="GO:0003677">
    <property type="term" value="F:DNA binding"/>
    <property type="evidence" value="ECO:0007669"/>
    <property type="project" value="UniProtKB-KW"/>
</dbReference>
<name>A0A086YVU6_9BIFI</name>
<dbReference type="eggNOG" id="COG0583">
    <property type="taxonomic scope" value="Bacteria"/>
</dbReference>
<dbReference type="AlphaFoldDB" id="A0A086YVU6"/>
<comment type="similarity">
    <text evidence="1">Belongs to the LysR transcriptional regulatory family.</text>
</comment>
<dbReference type="KEGG" id="bact:AB656_00125"/>
<dbReference type="InterPro" id="IPR036390">
    <property type="entry name" value="WH_DNA-bd_sf"/>
</dbReference>